<keyword evidence="5" id="KW-1185">Reference proteome</keyword>
<dbReference type="InterPro" id="IPR020843">
    <property type="entry name" value="ER"/>
</dbReference>
<evidence type="ECO:0000313" key="5">
    <source>
        <dbReference type="Proteomes" id="UP000184390"/>
    </source>
</evidence>
<protein>
    <submittedName>
        <fullName evidence="4">NADPH:quinone reductase</fullName>
    </submittedName>
</protein>
<dbReference type="Gene3D" id="3.90.180.10">
    <property type="entry name" value="Medium-chain alcohol dehydrogenases, catalytic domain"/>
    <property type="match status" value="1"/>
</dbReference>
<dbReference type="InterPro" id="IPR013154">
    <property type="entry name" value="ADH-like_N"/>
</dbReference>
<name>A0ABY1IKH1_9ACTO</name>
<evidence type="ECO:0000256" key="1">
    <source>
        <dbReference type="ARBA" id="ARBA00022857"/>
    </source>
</evidence>
<dbReference type="SMART" id="SM00829">
    <property type="entry name" value="PKS_ER"/>
    <property type="match status" value="1"/>
</dbReference>
<evidence type="ECO:0000259" key="3">
    <source>
        <dbReference type="SMART" id="SM00829"/>
    </source>
</evidence>
<feature type="domain" description="Enoyl reductase (ER)" evidence="3">
    <location>
        <begin position="28"/>
        <end position="336"/>
    </location>
</feature>
<comment type="caution">
    <text evidence="4">The sequence shown here is derived from an EMBL/GenBank/DDBJ whole genome shotgun (WGS) entry which is preliminary data.</text>
</comment>
<keyword evidence="2" id="KW-0560">Oxidoreductase</keyword>
<organism evidence="4 5">
    <name type="scientific">Actinomyces denticolens</name>
    <dbReference type="NCBI Taxonomy" id="52767"/>
    <lineage>
        <taxon>Bacteria</taxon>
        <taxon>Bacillati</taxon>
        <taxon>Actinomycetota</taxon>
        <taxon>Actinomycetes</taxon>
        <taxon>Actinomycetales</taxon>
        <taxon>Actinomycetaceae</taxon>
        <taxon>Actinomyces</taxon>
    </lineage>
</organism>
<dbReference type="PANTHER" id="PTHR48106:SF18">
    <property type="entry name" value="QUINONE OXIDOREDUCTASE PIG3"/>
    <property type="match status" value="1"/>
</dbReference>
<gene>
    <name evidence="4" type="ORF">SAMN05216246_11923</name>
</gene>
<accession>A0ABY1IKH1</accession>
<reference evidence="4 5" key="1">
    <citation type="submission" date="2016-11" db="EMBL/GenBank/DDBJ databases">
        <authorList>
            <person name="Varghese N."/>
            <person name="Submissions S."/>
        </authorList>
    </citation>
    <scope>NUCLEOTIDE SEQUENCE [LARGE SCALE GENOMIC DNA]</scope>
    <source>
        <strain evidence="4 5">PA</strain>
    </source>
</reference>
<proteinExistence type="predicted"/>
<keyword evidence="1" id="KW-0521">NADP</keyword>
<evidence type="ECO:0000313" key="4">
    <source>
        <dbReference type="EMBL" id="SHJ29445.1"/>
    </source>
</evidence>
<dbReference type="InterPro" id="IPR036291">
    <property type="entry name" value="NAD(P)-bd_dom_sf"/>
</dbReference>
<dbReference type="InterPro" id="IPR011032">
    <property type="entry name" value="GroES-like_sf"/>
</dbReference>
<dbReference type="Pfam" id="PF13602">
    <property type="entry name" value="ADH_zinc_N_2"/>
    <property type="match status" value="1"/>
</dbReference>
<dbReference type="Pfam" id="PF08240">
    <property type="entry name" value="ADH_N"/>
    <property type="match status" value="1"/>
</dbReference>
<dbReference type="EMBL" id="FQYL01000019">
    <property type="protein sequence ID" value="SHJ29445.1"/>
    <property type="molecule type" value="Genomic_DNA"/>
</dbReference>
<dbReference type="SUPFAM" id="SSF50129">
    <property type="entry name" value="GroES-like"/>
    <property type="match status" value="1"/>
</dbReference>
<dbReference type="SUPFAM" id="SSF51735">
    <property type="entry name" value="NAD(P)-binding Rossmann-fold domains"/>
    <property type="match status" value="1"/>
</dbReference>
<sequence length="340" mass="35941">MPESSPTARPWASPAATTMRAAVLSAPGIENLSVRDVPVPRPGPGQVRIRVMAFGLNRSEYHSVTGQAGGMSYPRVLGIEAVGVVDLDPDGAWPPGQQVATMMGGMGRRFDGGYAQYTVVPREQVIPFSSDLPWEVIGSVPETLQTAHGSLTTGLDLRPGQSLLVRGGTSALGLAAAALATEMGCRVYATSRRAEGCELLASRGITPLLDDGSVAPRVREAEPDGVHAALELVGVPTLRDTLAATAVHGTVCFSGMLSDSWTIPDFYPLDWIPNGVRLTTYAGEADDLPAEVLQRVLDRIESGDLDLLPVHSYPLPEIARAHEDMAAGRHVGKLVGLPWA</sequence>
<evidence type="ECO:0000256" key="2">
    <source>
        <dbReference type="ARBA" id="ARBA00023002"/>
    </source>
</evidence>
<dbReference type="RefSeq" id="WP_218587355.1">
    <property type="nucleotide sequence ID" value="NZ_FQYL01000019.1"/>
</dbReference>
<dbReference type="Proteomes" id="UP000184390">
    <property type="component" value="Unassembled WGS sequence"/>
</dbReference>
<dbReference type="PANTHER" id="PTHR48106">
    <property type="entry name" value="QUINONE OXIDOREDUCTASE PIG3-RELATED"/>
    <property type="match status" value="1"/>
</dbReference>
<dbReference type="Gene3D" id="3.40.50.720">
    <property type="entry name" value="NAD(P)-binding Rossmann-like Domain"/>
    <property type="match status" value="1"/>
</dbReference>